<evidence type="ECO:0000256" key="6">
    <source>
        <dbReference type="ARBA" id="ARBA00022692"/>
    </source>
</evidence>
<evidence type="ECO:0000256" key="11">
    <source>
        <dbReference type="ARBA" id="ARBA00023136"/>
    </source>
</evidence>
<keyword evidence="5" id="KW-1003">Cell membrane</keyword>
<evidence type="ECO:0000256" key="12">
    <source>
        <dbReference type="ARBA" id="ARBA00023180"/>
    </source>
</evidence>
<keyword evidence="9" id="KW-0560">Oxidoreductase</keyword>
<feature type="transmembrane region" description="Helical" evidence="14">
    <location>
        <begin position="173"/>
        <end position="195"/>
    </location>
</feature>
<dbReference type="PANTHER" id="PTHR32361:SF9">
    <property type="entry name" value="FERRIC REDUCTASE TRANSMEMBRANE COMPONENT 3-RELATED"/>
    <property type="match status" value="1"/>
</dbReference>
<keyword evidence="10" id="KW-0406">Ion transport</keyword>
<keyword evidence="6 14" id="KW-0812">Transmembrane</keyword>
<keyword evidence="8 14" id="KW-1133">Transmembrane helix</keyword>
<proteinExistence type="inferred from homology"/>
<keyword evidence="12" id="KW-0325">Glycoprotein</keyword>
<comment type="similarity">
    <text evidence="2">Belongs to the ferric reductase (FRE) family.</text>
</comment>
<evidence type="ECO:0000256" key="4">
    <source>
        <dbReference type="ARBA" id="ARBA00022448"/>
    </source>
</evidence>
<dbReference type="PROSITE" id="PS51384">
    <property type="entry name" value="FAD_FR"/>
    <property type="match status" value="1"/>
</dbReference>
<comment type="catalytic activity">
    <reaction evidence="13">
        <text>2 a Fe(II)-siderophore + NADP(+) + H(+) = 2 a Fe(III)-siderophore + NADPH</text>
        <dbReference type="Rhea" id="RHEA:28795"/>
        <dbReference type="Rhea" id="RHEA-COMP:11342"/>
        <dbReference type="Rhea" id="RHEA-COMP:11344"/>
        <dbReference type="ChEBI" id="CHEBI:15378"/>
        <dbReference type="ChEBI" id="CHEBI:29033"/>
        <dbReference type="ChEBI" id="CHEBI:29034"/>
        <dbReference type="ChEBI" id="CHEBI:57783"/>
        <dbReference type="ChEBI" id="CHEBI:58349"/>
        <dbReference type="EC" id="1.16.1.9"/>
    </reaction>
</comment>
<feature type="transmembrane region" description="Helical" evidence="14">
    <location>
        <begin position="269"/>
        <end position="291"/>
    </location>
</feature>
<evidence type="ECO:0000256" key="7">
    <source>
        <dbReference type="ARBA" id="ARBA00022982"/>
    </source>
</evidence>
<feature type="transmembrane region" description="Helical" evidence="14">
    <location>
        <begin position="69"/>
        <end position="91"/>
    </location>
</feature>
<dbReference type="SFLD" id="SFLDG01168">
    <property type="entry name" value="Ferric_reductase_subgroup_(FRE"/>
    <property type="match status" value="1"/>
</dbReference>
<dbReference type="Pfam" id="PF08030">
    <property type="entry name" value="NAD_binding_6"/>
    <property type="match status" value="1"/>
</dbReference>
<sequence length="634" mass="67852">MSDSARFARHVVLADRAVRLVERAAIVTAAANVTSADGGAAAAAAAAAKKAAVADQTTWNEAVTQDFNIALGLAVALLLLACAPAAASWFANGRYASGWILRRGKGIVTGTANVHDKKRTEKTREKSEKFSTVDIVERPLPLKLAPTSAFFAATRTLCNRTLLVPSPLCGLTWGQVVVCVLYELLFVFVLFYRCIDHRTNWRRSADVGLAQLPAVFILATKNNALSLLGKGYEKLNYLHRLAGRLTILGGLLHTLFFLLVAPLDVTKPVHFSGLICTIVSCLILVTSVSWFRNRFYQIFLVSHVAGWISLVVALNFHVPDLARPYTVFVLVVYGVDLLCRFTKTRFGSASIASLPGGTVMVQSHQLSTGWRAGQHVWLRVPSAAGLHRSWETHPFTIANAPIECSPLDGSHALTLLAKATGDWTRKLESHARTTANPNEARVIKCAIEGPYGGLMYTEYADASAVVLAAGGSGITFCASILEELVHLATQGRTSVRSATLVWTVKDLAQLESYQAFLTGLGEVARDKTCLELRVLLHLTRPPPGSVPNGMLASPVPQSVLSVGRPSLPAVLGVVTDEVLGSVQRRGLPRGAGIVVLACGPKALVDDVRSTVGAVDEGKAVAVGGITCHTESFGW</sequence>
<evidence type="ECO:0000256" key="3">
    <source>
        <dbReference type="ARBA" id="ARBA00012668"/>
    </source>
</evidence>
<accession>A0A5C5G881</accession>
<dbReference type="GO" id="GO:0052851">
    <property type="term" value="F:ferric-chelate reductase (NADPH) activity"/>
    <property type="evidence" value="ECO:0007669"/>
    <property type="project" value="UniProtKB-EC"/>
</dbReference>
<comment type="caution">
    <text evidence="16">The sequence shown here is derived from an EMBL/GenBank/DDBJ whole genome shotgun (WGS) entry which is preliminary data.</text>
</comment>
<dbReference type="Gene3D" id="3.40.50.80">
    <property type="entry name" value="Nucleotide-binding domain of ferredoxin-NADP reductase (FNR) module"/>
    <property type="match status" value="1"/>
</dbReference>
<evidence type="ECO:0000259" key="15">
    <source>
        <dbReference type="PROSITE" id="PS51384"/>
    </source>
</evidence>
<reference evidence="16 17" key="1">
    <citation type="submission" date="2019-03" db="EMBL/GenBank/DDBJ databases">
        <title>Rhodosporidium diobovatum UCD-FST 08-225 genome sequencing, assembly, and annotation.</title>
        <authorList>
            <person name="Fakankun I.U."/>
            <person name="Fristensky B."/>
            <person name="Levin D.B."/>
        </authorList>
    </citation>
    <scope>NUCLEOTIDE SEQUENCE [LARGE SCALE GENOMIC DNA]</scope>
    <source>
        <strain evidence="16 17">UCD-FST 08-225</strain>
    </source>
</reference>
<keyword evidence="7" id="KW-0249">Electron transport</keyword>
<evidence type="ECO:0000313" key="16">
    <source>
        <dbReference type="EMBL" id="TNY24614.1"/>
    </source>
</evidence>
<name>A0A5C5G881_9BASI</name>
<evidence type="ECO:0000313" key="17">
    <source>
        <dbReference type="Proteomes" id="UP000311382"/>
    </source>
</evidence>
<dbReference type="SFLD" id="SFLDS00052">
    <property type="entry name" value="Ferric_Reductase_Domain"/>
    <property type="match status" value="1"/>
</dbReference>
<dbReference type="Proteomes" id="UP000311382">
    <property type="component" value="Unassembled WGS sequence"/>
</dbReference>
<feature type="transmembrane region" description="Helical" evidence="14">
    <location>
        <begin position="241"/>
        <end position="263"/>
    </location>
</feature>
<dbReference type="InterPro" id="IPR039261">
    <property type="entry name" value="FNR_nucleotide-bd"/>
</dbReference>
<evidence type="ECO:0000256" key="13">
    <source>
        <dbReference type="ARBA" id="ARBA00048483"/>
    </source>
</evidence>
<comment type="subcellular location">
    <subcellularLocation>
        <location evidence="1">Cell membrane</location>
        <topology evidence="1">Multi-pass membrane protein</topology>
    </subcellularLocation>
</comment>
<dbReference type="STRING" id="5288.A0A5C5G881"/>
<evidence type="ECO:0000256" key="5">
    <source>
        <dbReference type="ARBA" id="ARBA00022475"/>
    </source>
</evidence>
<organism evidence="16 17">
    <name type="scientific">Rhodotorula diobovata</name>
    <dbReference type="NCBI Taxonomy" id="5288"/>
    <lineage>
        <taxon>Eukaryota</taxon>
        <taxon>Fungi</taxon>
        <taxon>Dikarya</taxon>
        <taxon>Basidiomycota</taxon>
        <taxon>Pucciniomycotina</taxon>
        <taxon>Microbotryomycetes</taxon>
        <taxon>Sporidiobolales</taxon>
        <taxon>Sporidiobolaceae</taxon>
        <taxon>Rhodotorula</taxon>
    </lineage>
</organism>
<dbReference type="InterPro" id="IPR013112">
    <property type="entry name" value="FAD-bd_8"/>
</dbReference>
<evidence type="ECO:0000256" key="9">
    <source>
        <dbReference type="ARBA" id="ARBA00023002"/>
    </source>
</evidence>
<feature type="transmembrane region" description="Helical" evidence="14">
    <location>
        <begin position="298"/>
        <end position="316"/>
    </location>
</feature>
<dbReference type="Pfam" id="PF01794">
    <property type="entry name" value="Ferric_reduct"/>
    <property type="match status" value="1"/>
</dbReference>
<dbReference type="EC" id="1.16.1.9" evidence="3"/>
<dbReference type="CDD" id="cd06186">
    <property type="entry name" value="NOX_Duox_like_FAD_NADP"/>
    <property type="match status" value="1"/>
</dbReference>
<dbReference type="InterPro" id="IPR017927">
    <property type="entry name" value="FAD-bd_FR_type"/>
</dbReference>
<dbReference type="GO" id="GO:0006879">
    <property type="term" value="P:intracellular iron ion homeostasis"/>
    <property type="evidence" value="ECO:0007669"/>
    <property type="project" value="TreeGrafter"/>
</dbReference>
<evidence type="ECO:0000256" key="1">
    <source>
        <dbReference type="ARBA" id="ARBA00004651"/>
    </source>
</evidence>
<dbReference type="EMBL" id="SOZI01000002">
    <property type="protein sequence ID" value="TNY24614.1"/>
    <property type="molecule type" value="Genomic_DNA"/>
</dbReference>
<dbReference type="GO" id="GO:0015677">
    <property type="term" value="P:copper ion import"/>
    <property type="evidence" value="ECO:0007669"/>
    <property type="project" value="TreeGrafter"/>
</dbReference>
<evidence type="ECO:0000256" key="14">
    <source>
        <dbReference type="SAM" id="Phobius"/>
    </source>
</evidence>
<evidence type="ECO:0000256" key="2">
    <source>
        <dbReference type="ARBA" id="ARBA00006278"/>
    </source>
</evidence>
<dbReference type="PANTHER" id="PTHR32361">
    <property type="entry name" value="FERRIC/CUPRIC REDUCTASE TRANSMEMBRANE COMPONENT"/>
    <property type="match status" value="1"/>
</dbReference>
<gene>
    <name evidence="16" type="ORF">DMC30DRAFT_114561</name>
</gene>
<dbReference type="GO" id="GO:0006826">
    <property type="term" value="P:iron ion transport"/>
    <property type="evidence" value="ECO:0007669"/>
    <property type="project" value="TreeGrafter"/>
</dbReference>
<dbReference type="GO" id="GO:0005886">
    <property type="term" value="C:plasma membrane"/>
    <property type="evidence" value="ECO:0007669"/>
    <property type="project" value="UniProtKB-SubCell"/>
</dbReference>
<dbReference type="InterPro" id="IPR051410">
    <property type="entry name" value="Ferric/Cupric_Reductase"/>
</dbReference>
<dbReference type="Pfam" id="PF08022">
    <property type="entry name" value="FAD_binding_8"/>
    <property type="match status" value="1"/>
</dbReference>
<evidence type="ECO:0000256" key="8">
    <source>
        <dbReference type="ARBA" id="ARBA00022989"/>
    </source>
</evidence>
<keyword evidence="11 14" id="KW-0472">Membrane</keyword>
<dbReference type="SUPFAM" id="SSF63380">
    <property type="entry name" value="Riboflavin synthase domain-like"/>
    <property type="match status" value="1"/>
</dbReference>
<evidence type="ECO:0000256" key="10">
    <source>
        <dbReference type="ARBA" id="ARBA00023065"/>
    </source>
</evidence>
<dbReference type="SUPFAM" id="SSF52343">
    <property type="entry name" value="Ferredoxin reductase-like, C-terminal NADP-linked domain"/>
    <property type="match status" value="1"/>
</dbReference>
<dbReference type="OrthoDB" id="17725at2759"/>
<feature type="domain" description="FAD-binding FR-type" evidence="15">
    <location>
        <begin position="322"/>
        <end position="457"/>
    </location>
</feature>
<dbReference type="InterPro" id="IPR013121">
    <property type="entry name" value="Fe_red_NAD-bd_6"/>
</dbReference>
<keyword evidence="4" id="KW-0813">Transport</keyword>
<protein>
    <recommendedName>
        <fullName evidence="3">ferric-chelate reductase (NADPH)</fullName>
        <ecNumber evidence="3">1.16.1.9</ecNumber>
    </recommendedName>
</protein>
<dbReference type="InterPro" id="IPR013130">
    <property type="entry name" value="Fe3_Rdtase_TM_dom"/>
</dbReference>
<dbReference type="InterPro" id="IPR017938">
    <property type="entry name" value="Riboflavin_synthase-like_b-brl"/>
</dbReference>
<keyword evidence="17" id="KW-1185">Reference proteome</keyword>
<dbReference type="AlphaFoldDB" id="A0A5C5G881"/>